<dbReference type="OrthoDB" id="9782128at2"/>
<dbReference type="PANTHER" id="PTHR46517">
    <property type="entry name" value="FRUCTOSE-2,6-BISPHOSPHATASE TIGAR"/>
    <property type="match status" value="1"/>
</dbReference>
<proteinExistence type="predicted"/>
<dbReference type="EMBL" id="PDEQ01000001">
    <property type="protein sequence ID" value="PEN15413.1"/>
    <property type="molecule type" value="Genomic_DNA"/>
</dbReference>
<dbReference type="GO" id="GO:0043456">
    <property type="term" value="P:regulation of pentose-phosphate shunt"/>
    <property type="evidence" value="ECO:0007669"/>
    <property type="project" value="TreeGrafter"/>
</dbReference>
<reference evidence="4 5" key="1">
    <citation type="submission" date="2017-10" db="EMBL/GenBank/DDBJ databases">
        <title>Draft genome of Longibacter Salinarum.</title>
        <authorList>
            <person name="Goh K.M."/>
            <person name="Shamsir M.S."/>
            <person name="Lim S.W."/>
        </authorList>
    </citation>
    <scope>NUCLEOTIDE SEQUENCE [LARGE SCALE GENOMIC DNA]</scope>
    <source>
        <strain evidence="4 5">KCTC 52045</strain>
    </source>
</reference>
<accession>A0A2A8D3N8</accession>
<feature type="binding site" evidence="3">
    <location>
        <position position="69"/>
    </location>
    <ligand>
        <name>substrate</name>
    </ligand>
</feature>
<dbReference type="SMART" id="SM00855">
    <property type="entry name" value="PGAM"/>
    <property type="match status" value="1"/>
</dbReference>
<dbReference type="Pfam" id="PF00300">
    <property type="entry name" value="His_Phos_1"/>
    <property type="match status" value="1"/>
</dbReference>
<name>A0A2A8D3N8_9BACT</name>
<dbReference type="GO" id="GO:0004331">
    <property type="term" value="F:fructose-2,6-bisphosphate 2-phosphatase activity"/>
    <property type="evidence" value="ECO:0007669"/>
    <property type="project" value="TreeGrafter"/>
</dbReference>
<comment type="caution">
    <text evidence="4">The sequence shown here is derived from an EMBL/GenBank/DDBJ whole genome shotgun (WGS) entry which is preliminary data.</text>
</comment>
<evidence type="ECO:0000313" key="5">
    <source>
        <dbReference type="Proteomes" id="UP000220102"/>
    </source>
</evidence>
<dbReference type="InterPro" id="IPR051695">
    <property type="entry name" value="Phosphoglycerate_Mutase"/>
</dbReference>
<dbReference type="Gene3D" id="3.40.50.1240">
    <property type="entry name" value="Phosphoglycerate mutase-like"/>
    <property type="match status" value="1"/>
</dbReference>
<gene>
    <name evidence="4" type="ORF">CRI94_03255</name>
</gene>
<sequence>MLTTDPTPPEATVLYFVRHGETEYNRKGIVQGSGIDSVLNETGRSQAQRLGRRFAAESIDVVYSSTLVRAKQTADIVTKHLESVERCQLDDLREMSWGVLEGEPPSDTRDSSLEEIKTFWSNGKYGHAVDGGESILDVRERAVRAAQHIVEVEGGRNILAVTHGRFLRVLLASICEDYDLSHMSTLGHSNTCVNRVVYRDGVFRADLLNCTSHLATAA</sequence>
<protein>
    <submittedName>
        <fullName evidence="4">Phosphoglycerate mutase</fullName>
    </submittedName>
</protein>
<evidence type="ECO:0000256" key="2">
    <source>
        <dbReference type="PIRSR" id="PIRSR613078-1"/>
    </source>
</evidence>
<feature type="active site" description="Tele-phosphohistidine intermediate" evidence="2">
    <location>
        <position position="19"/>
    </location>
</feature>
<evidence type="ECO:0000256" key="1">
    <source>
        <dbReference type="ARBA" id="ARBA00022801"/>
    </source>
</evidence>
<feature type="binding site" evidence="3">
    <location>
        <begin position="18"/>
        <end position="25"/>
    </location>
    <ligand>
        <name>substrate</name>
    </ligand>
</feature>
<dbReference type="GO" id="GO:0005829">
    <property type="term" value="C:cytosol"/>
    <property type="evidence" value="ECO:0007669"/>
    <property type="project" value="TreeGrafter"/>
</dbReference>
<keyword evidence="5" id="KW-1185">Reference proteome</keyword>
<keyword evidence="1" id="KW-0378">Hydrolase</keyword>
<evidence type="ECO:0000313" key="4">
    <source>
        <dbReference type="EMBL" id="PEN15413.1"/>
    </source>
</evidence>
<dbReference type="GO" id="GO:0045820">
    <property type="term" value="P:negative regulation of glycolytic process"/>
    <property type="evidence" value="ECO:0007669"/>
    <property type="project" value="TreeGrafter"/>
</dbReference>
<dbReference type="InterPro" id="IPR013078">
    <property type="entry name" value="His_Pase_superF_clade-1"/>
</dbReference>
<evidence type="ECO:0000256" key="3">
    <source>
        <dbReference type="PIRSR" id="PIRSR613078-2"/>
    </source>
</evidence>
<dbReference type="Proteomes" id="UP000220102">
    <property type="component" value="Unassembled WGS sequence"/>
</dbReference>
<dbReference type="CDD" id="cd07067">
    <property type="entry name" value="HP_PGM_like"/>
    <property type="match status" value="1"/>
</dbReference>
<dbReference type="PANTHER" id="PTHR46517:SF1">
    <property type="entry name" value="FRUCTOSE-2,6-BISPHOSPHATASE TIGAR"/>
    <property type="match status" value="1"/>
</dbReference>
<dbReference type="InterPro" id="IPR029033">
    <property type="entry name" value="His_PPase_superfam"/>
</dbReference>
<organism evidence="4 5">
    <name type="scientific">Longibacter salinarum</name>
    <dbReference type="NCBI Taxonomy" id="1850348"/>
    <lineage>
        <taxon>Bacteria</taxon>
        <taxon>Pseudomonadati</taxon>
        <taxon>Rhodothermota</taxon>
        <taxon>Rhodothermia</taxon>
        <taxon>Rhodothermales</taxon>
        <taxon>Salisaetaceae</taxon>
        <taxon>Longibacter</taxon>
    </lineage>
</organism>
<feature type="active site" description="Proton donor/acceptor" evidence="2">
    <location>
        <position position="94"/>
    </location>
</feature>
<dbReference type="SUPFAM" id="SSF53254">
    <property type="entry name" value="Phosphoglycerate mutase-like"/>
    <property type="match status" value="1"/>
</dbReference>
<dbReference type="AlphaFoldDB" id="A0A2A8D3N8"/>